<name>A0ABY8UGJ1_TETOB</name>
<dbReference type="EMBL" id="CP126218">
    <property type="protein sequence ID" value="WIA19793.1"/>
    <property type="molecule type" value="Genomic_DNA"/>
</dbReference>
<feature type="domain" description="DUF155" evidence="3">
    <location>
        <begin position="259"/>
        <end position="381"/>
    </location>
</feature>
<dbReference type="InterPro" id="IPR051624">
    <property type="entry name" value="RMD1/Sad1-interacting"/>
</dbReference>
<dbReference type="PANTHER" id="PTHR16255">
    <property type="entry name" value="REQUIRED FOR MEIOTIC NUCLEAR DIVISION PROTEIN 1 HOMOLOG"/>
    <property type="match status" value="1"/>
</dbReference>
<keyword evidence="5" id="KW-1185">Reference proteome</keyword>
<organism evidence="4 5">
    <name type="scientific">Tetradesmus obliquus</name>
    <name type="common">Green alga</name>
    <name type="synonym">Acutodesmus obliquus</name>
    <dbReference type="NCBI Taxonomy" id="3088"/>
    <lineage>
        <taxon>Eukaryota</taxon>
        <taxon>Viridiplantae</taxon>
        <taxon>Chlorophyta</taxon>
        <taxon>core chlorophytes</taxon>
        <taxon>Chlorophyceae</taxon>
        <taxon>CS clade</taxon>
        <taxon>Sphaeropleales</taxon>
        <taxon>Scenedesmaceae</taxon>
        <taxon>Tetradesmus</taxon>
    </lineage>
</organism>
<feature type="compositionally biased region" description="Low complexity" evidence="2">
    <location>
        <begin position="58"/>
        <end position="67"/>
    </location>
</feature>
<accession>A0ABY8UGJ1</accession>
<evidence type="ECO:0000256" key="1">
    <source>
        <dbReference type="ARBA" id="ARBA00008306"/>
    </source>
</evidence>
<gene>
    <name evidence="4" type="ORF">OEZ85_005704</name>
</gene>
<feature type="compositionally biased region" description="Low complexity" evidence="2">
    <location>
        <begin position="516"/>
        <end position="525"/>
    </location>
</feature>
<sequence>MASSSTCSPNPSLQLQAASSYLQCRGLSSSSSSSNAASTDPGIIDSTYFPGPNEHEQQQQQEWQQQRQDAHRRGFGAKVALPSSDVLHEVLVGHAATIKLRAYHIGARIHIGQVLRRAQLQGCRTLSGKDYCIIWPPEKPAAAAAAAAASRRRQRSEDSTSELERMWSQFNNSSSSSEVHAHDARQLQHKYQFFNQMASALKDKVRFDRQHILQWMQQRQDAAVRRRGSPRGGAPEVVTLDAWKRRSSEAAQQVQPLLVVYRVGSVVLLGTQQQHEPAMIEAFVPLAVRYKAGGDSAWTRAYRAQQPRSPAEEHTVKVNPGQQQPAAKGTDQVMLAVLDVGGVRVITSVLAQSAALKFYETSVEQALDRLAAYRAMVRSFSKVQHSSWAARAVAALIPFSWLGEQERTFFKVVAASALVISEARALLEMAEPAWDYAAYHSIWAIAAEDCELEARLKALEVKLRQVEKEAKHDVKDRAGRRYYRLEQYVIVLLVVSCMLAALEVAKKALSQQQRQQQQALDAGSSSSGGGEAFADSSGALYS</sequence>
<protein>
    <recommendedName>
        <fullName evidence="3">DUF155 domain-containing protein</fullName>
    </recommendedName>
</protein>
<feature type="compositionally biased region" description="Low complexity" evidence="2">
    <location>
        <begin position="532"/>
        <end position="542"/>
    </location>
</feature>
<evidence type="ECO:0000313" key="5">
    <source>
        <dbReference type="Proteomes" id="UP001244341"/>
    </source>
</evidence>
<dbReference type="Pfam" id="PF02582">
    <property type="entry name" value="DUF155"/>
    <property type="match status" value="1"/>
</dbReference>
<dbReference type="Proteomes" id="UP001244341">
    <property type="component" value="Chromosome 11b"/>
</dbReference>
<feature type="region of interest" description="Disordered" evidence="2">
    <location>
        <begin position="516"/>
        <end position="542"/>
    </location>
</feature>
<comment type="similarity">
    <text evidence="1">Belongs to the RMD1/sif2 family.</text>
</comment>
<proteinExistence type="inferred from homology"/>
<evidence type="ECO:0000313" key="4">
    <source>
        <dbReference type="EMBL" id="WIA19793.1"/>
    </source>
</evidence>
<reference evidence="4 5" key="1">
    <citation type="submission" date="2023-05" db="EMBL/GenBank/DDBJ databases">
        <title>A 100% complete, gapless, phased diploid assembly of the Scenedesmus obliquus UTEX 3031 genome.</title>
        <authorList>
            <person name="Biondi T.C."/>
            <person name="Hanschen E.R."/>
            <person name="Kwon T."/>
            <person name="Eng W."/>
            <person name="Kruse C.P.S."/>
            <person name="Koehler S.I."/>
            <person name="Kunde Y."/>
            <person name="Gleasner C.D."/>
            <person name="You Mak K.T."/>
            <person name="Polle J."/>
            <person name="Hovde B.T."/>
            <person name="Starkenburg S.R."/>
        </authorList>
    </citation>
    <scope>NUCLEOTIDE SEQUENCE [LARGE SCALE GENOMIC DNA]</scope>
    <source>
        <strain evidence="4 5">DOE0152z</strain>
    </source>
</reference>
<evidence type="ECO:0000259" key="3">
    <source>
        <dbReference type="Pfam" id="PF02582"/>
    </source>
</evidence>
<dbReference type="InterPro" id="IPR003734">
    <property type="entry name" value="DUF155"/>
</dbReference>
<feature type="region of interest" description="Disordered" evidence="2">
    <location>
        <begin position="26"/>
        <end position="73"/>
    </location>
</feature>
<evidence type="ECO:0000256" key="2">
    <source>
        <dbReference type="SAM" id="MobiDB-lite"/>
    </source>
</evidence>
<dbReference type="PANTHER" id="PTHR16255:SF6">
    <property type="entry name" value="PROTEIN RETARDED ROOT GROWTH-LIKE"/>
    <property type="match status" value="1"/>
</dbReference>
<feature type="region of interest" description="Disordered" evidence="2">
    <location>
        <begin position="305"/>
        <end position="325"/>
    </location>
</feature>